<keyword evidence="6 19" id="KW-0732">Signal</keyword>
<evidence type="ECO:0000256" key="6">
    <source>
        <dbReference type="ARBA" id="ARBA00022729"/>
    </source>
</evidence>
<protein>
    <recommendedName>
        <fullName evidence="17">Receptor-like serine/threonine-protein kinase</fullName>
        <ecNumber evidence="17">2.7.11.1</ecNumber>
    </recommendedName>
</protein>
<feature type="chain" id="PRO_5046341888" description="Receptor-like serine/threonine-protein kinase" evidence="19">
    <location>
        <begin position="32"/>
        <end position="807"/>
    </location>
</feature>
<dbReference type="EMBL" id="JBBPBM010000020">
    <property type="protein sequence ID" value="KAK8552762.1"/>
    <property type="molecule type" value="Genomic_DNA"/>
</dbReference>
<evidence type="ECO:0000259" key="21">
    <source>
        <dbReference type="PROSITE" id="PS50927"/>
    </source>
</evidence>
<comment type="catalytic activity">
    <reaction evidence="15 17">
        <text>L-threonyl-[protein] + ATP = O-phospho-L-threonyl-[protein] + ADP + H(+)</text>
        <dbReference type="Rhea" id="RHEA:46608"/>
        <dbReference type="Rhea" id="RHEA-COMP:11060"/>
        <dbReference type="Rhea" id="RHEA-COMP:11605"/>
        <dbReference type="ChEBI" id="CHEBI:15378"/>
        <dbReference type="ChEBI" id="CHEBI:30013"/>
        <dbReference type="ChEBI" id="CHEBI:30616"/>
        <dbReference type="ChEBI" id="CHEBI:61977"/>
        <dbReference type="ChEBI" id="CHEBI:456216"/>
        <dbReference type="EC" id="2.7.11.1"/>
    </reaction>
</comment>
<evidence type="ECO:0000256" key="14">
    <source>
        <dbReference type="ARBA" id="ARBA00023180"/>
    </source>
</evidence>
<feature type="domain" description="Protein kinase" evidence="20">
    <location>
        <begin position="518"/>
        <end position="794"/>
    </location>
</feature>
<dbReference type="SUPFAM" id="SSF56112">
    <property type="entry name" value="Protein kinase-like (PK-like)"/>
    <property type="match status" value="1"/>
</dbReference>
<dbReference type="InterPro" id="IPR000719">
    <property type="entry name" value="Prot_kinase_dom"/>
</dbReference>
<dbReference type="Proteomes" id="UP001472677">
    <property type="component" value="Unassembled WGS sequence"/>
</dbReference>
<evidence type="ECO:0000256" key="3">
    <source>
        <dbReference type="ARBA" id="ARBA00022536"/>
    </source>
</evidence>
<evidence type="ECO:0000259" key="20">
    <source>
        <dbReference type="PROSITE" id="PS50011"/>
    </source>
</evidence>
<evidence type="ECO:0000256" key="9">
    <source>
        <dbReference type="ARBA" id="ARBA00022840"/>
    </source>
</evidence>
<dbReference type="PROSITE" id="PS00107">
    <property type="entry name" value="PROTEIN_KINASE_ATP"/>
    <property type="match status" value="1"/>
</dbReference>
<keyword evidence="8 17" id="KW-0418">Kinase</keyword>
<name>A0ABR2E6X0_9ROSI</name>
<evidence type="ECO:0000313" key="22">
    <source>
        <dbReference type="EMBL" id="KAK8552762.1"/>
    </source>
</evidence>
<dbReference type="InterPro" id="IPR024171">
    <property type="entry name" value="SRK-like_kinase"/>
</dbReference>
<keyword evidence="9 17" id="KW-0067">ATP-binding</keyword>
<dbReference type="SMART" id="SM00220">
    <property type="entry name" value="S_TKc"/>
    <property type="match status" value="1"/>
</dbReference>
<evidence type="ECO:0000256" key="11">
    <source>
        <dbReference type="ARBA" id="ARBA00023136"/>
    </source>
</evidence>
<keyword evidence="23" id="KW-1185">Reference proteome</keyword>
<evidence type="ECO:0000256" key="17">
    <source>
        <dbReference type="PIRNR" id="PIRNR000641"/>
    </source>
</evidence>
<keyword evidence="10" id="KW-1133">Transmembrane helix</keyword>
<dbReference type="Gene3D" id="2.90.10.10">
    <property type="entry name" value="Bulb-type lectin domain"/>
    <property type="match status" value="2"/>
</dbReference>
<keyword evidence="4 17" id="KW-0808">Transferase</keyword>
<dbReference type="Pfam" id="PF00069">
    <property type="entry name" value="Pkinase"/>
    <property type="match status" value="1"/>
</dbReference>
<comment type="catalytic activity">
    <reaction evidence="16 17">
        <text>L-seryl-[protein] + ATP = O-phospho-L-seryl-[protein] + ADP + H(+)</text>
        <dbReference type="Rhea" id="RHEA:17989"/>
        <dbReference type="Rhea" id="RHEA-COMP:9863"/>
        <dbReference type="Rhea" id="RHEA-COMP:11604"/>
        <dbReference type="ChEBI" id="CHEBI:15378"/>
        <dbReference type="ChEBI" id="CHEBI:29999"/>
        <dbReference type="ChEBI" id="CHEBI:30616"/>
        <dbReference type="ChEBI" id="CHEBI:83421"/>
        <dbReference type="ChEBI" id="CHEBI:456216"/>
        <dbReference type="EC" id="2.7.11.1"/>
    </reaction>
</comment>
<evidence type="ECO:0000256" key="13">
    <source>
        <dbReference type="ARBA" id="ARBA00023170"/>
    </source>
</evidence>
<dbReference type="PIRSF" id="PIRSF000641">
    <property type="entry name" value="SRK"/>
    <property type="match status" value="1"/>
</dbReference>
<feature type="domain" description="Bulb-type lectin" evidence="21">
    <location>
        <begin position="42"/>
        <end position="159"/>
    </location>
</feature>
<evidence type="ECO:0000256" key="1">
    <source>
        <dbReference type="ARBA" id="ARBA00004167"/>
    </source>
</evidence>
<comment type="caution">
    <text evidence="22">The sequence shown here is derived from an EMBL/GenBank/DDBJ whole genome shotgun (WGS) entry which is preliminary data.</text>
</comment>
<evidence type="ECO:0000256" key="12">
    <source>
        <dbReference type="ARBA" id="ARBA00023157"/>
    </source>
</evidence>
<keyword evidence="11" id="KW-0472">Membrane</keyword>
<dbReference type="SMART" id="SM00108">
    <property type="entry name" value="B_lectin"/>
    <property type="match status" value="1"/>
</dbReference>
<dbReference type="PANTHER" id="PTHR47976">
    <property type="entry name" value="G-TYPE LECTIN S-RECEPTOR-LIKE SERINE/THREONINE-PROTEIN KINASE SD2-5"/>
    <property type="match status" value="1"/>
</dbReference>
<comment type="similarity">
    <text evidence="17">Belongs to the protein kinase superfamily. Ser/Thr protein kinase family.</text>
</comment>
<dbReference type="PROSITE" id="PS50011">
    <property type="entry name" value="PROTEIN_KINASE_DOM"/>
    <property type="match status" value="1"/>
</dbReference>
<evidence type="ECO:0000313" key="23">
    <source>
        <dbReference type="Proteomes" id="UP001472677"/>
    </source>
</evidence>
<dbReference type="CDD" id="cd14066">
    <property type="entry name" value="STKc_IRAK"/>
    <property type="match status" value="1"/>
</dbReference>
<dbReference type="InterPro" id="IPR017441">
    <property type="entry name" value="Protein_kinase_ATP_BS"/>
</dbReference>
<evidence type="ECO:0000256" key="8">
    <source>
        <dbReference type="ARBA" id="ARBA00022777"/>
    </source>
</evidence>
<evidence type="ECO:0000256" key="2">
    <source>
        <dbReference type="ARBA" id="ARBA00022527"/>
    </source>
</evidence>
<dbReference type="PANTHER" id="PTHR47976:SF47">
    <property type="entry name" value="RECEPTOR-LIKE SERINE_THREONINE-PROTEIN KINASE"/>
    <property type="match status" value="1"/>
</dbReference>
<evidence type="ECO:0000256" key="18">
    <source>
        <dbReference type="PROSITE-ProRule" id="PRU10141"/>
    </source>
</evidence>
<evidence type="ECO:0000256" key="4">
    <source>
        <dbReference type="ARBA" id="ARBA00022679"/>
    </source>
</evidence>
<dbReference type="PROSITE" id="PS50927">
    <property type="entry name" value="BULB_LECTIN"/>
    <property type="match status" value="1"/>
</dbReference>
<organism evidence="22 23">
    <name type="scientific">Hibiscus sabdariffa</name>
    <name type="common">roselle</name>
    <dbReference type="NCBI Taxonomy" id="183260"/>
    <lineage>
        <taxon>Eukaryota</taxon>
        <taxon>Viridiplantae</taxon>
        <taxon>Streptophyta</taxon>
        <taxon>Embryophyta</taxon>
        <taxon>Tracheophyta</taxon>
        <taxon>Spermatophyta</taxon>
        <taxon>Magnoliopsida</taxon>
        <taxon>eudicotyledons</taxon>
        <taxon>Gunneridae</taxon>
        <taxon>Pentapetalae</taxon>
        <taxon>rosids</taxon>
        <taxon>malvids</taxon>
        <taxon>Malvales</taxon>
        <taxon>Malvaceae</taxon>
        <taxon>Malvoideae</taxon>
        <taxon>Hibiscus</taxon>
    </lineage>
</organism>
<evidence type="ECO:0000256" key="5">
    <source>
        <dbReference type="ARBA" id="ARBA00022692"/>
    </source>
</evidence>
<feature type="binding site" evidence="18">
    <location>
        <position position="549"/>
    </location>
    <ligand>
        <name>ATP</name>
        <dbReference type="ChEBI" id="CHEBI:30616"/>
    </ligand>
</feature>
<dbReference type="Gene3D" id="3.30.200.20">
    <property type="entry name" value="Phosphorylase Kinase, domain 1"/>
    <property type="match status" value="1"/>
</dbReference>
<gene>
    <name evidence="22" type="ORF">V6N12_041338</name>
</gene>
<dbReference type="EC" id="2.7.11.1" evidence="17"/>
<reference evidence="22 23" key="1">
    <citation type="journal article" date="2024" name="G3 (Bethesda)">
        <title>Genome assembly of Hibiscus sabdariffa L. provides insights into metabolisms of medicinal natural products.</title>
        <authorList>
            <person name="Kim T."/>
        </authorList>
    </citation>
    <scope>NUCLEOTIDE SEQUENCE [LARGE SCALE GENOMIC DNA]</scope>
    <source>
        <strain evidence="22">TK-2024</strain>
        <tissue evidence="22">Old leaves</tissue>
    </source>
</reference>
<dbReference type="CDD" id="cd00028">
    <property type="entry name" value="B_lectin"/>
    <property type="match status" value="1"/>
</dbReference>
<evidence type="ECO:0000256" key="10">
    <source>
        <dbReference type="ARBA" id="ARBA00022989"/>
    </source>
</evidence>
<accession>A0ABR2E6X0</accession>
<evidence type="ECO:0000256" key="19">
    <source>
        <dbReference type="SAM" id="SignalP"/>
    </source>
</evidence>
<keyword evidence="13" id="KW-0675">Receptor</keyword>
<keyword evidence="7 17" id="KW-0547">Nucleotide-binding</keyword>
<comment type="subcellular location">
    <subcellularLocation>
        <location evidence="1">Membrane</location>
        <topology evidence="1">Single-pass membrane protein</topology>
    </subcellularLocation>
</comment>
<feature type="signal peptide" evidence="19">
    <location>
        <begin position="1"/>
        <end position="31"/>
    </location>
</feature>
<evidence type="ECO:0000256" key="7">
    <source>
        <dbReference type="ARBA" id="ARBA00022741"/>
    </source>
</evidence>
<dbReference type="SUPFAM" id="SSF51110">
    <property type="entry name" value="alpha-D-mannose-specific plant lectins"/>
    <property type="match status" value="1"/>
</dbReference>
<dbReference type="InterPro" id="IPR036426">
    <property type="entry name" value="Bulb-type_lectin_dom_sf"/>
</dbReference>
<dbReference type="Pfam" id="PF01453">
    <property type="entry name" value="B_lectin"/>
    <property type="match status" value="1"/>
</dbReference>
<keyword evidence="5" id="KW-0812">Transmembrane</keyword>
<keyword evidence="14" id="KW-0325">Glycoprotein</keyword>
<keyword evidence="2 17" id="KW-0723">Serine/threonine-protein kinase</keyword>
<dbReference type="Gene3D" id="1.10.510.10">
    <property type="entry name" value="Transferase(Phosphotransferase) domain 1"/>
    <property type="match status" value="1"/>
</dbReference>
<proteinExistence type="inferred from homology"/>
<dbReference type="InterPro" id="IPR011009">
    <property type="entry name" value="Kinase-like_dom_sf"/>
</dbReference>
<dbReference type="InterPro" id="IPR051343">
    <property type="entry name" value="G-type_lectin_kinases/EP1-like"/>
</dbReference>
<dbReference type="CDD" id="cd01098">
    <property type="entry name" value="PAN_AP_plant"/>
    <property type="match status" value="1"/>
</dbReference>
<evidence type="ECO:0000256" key="15">
    <source>
        <dbReference type="ARBA" id="ARBA00047899"/>
    </source>
</evidence>
<sequence length="807" mass="90152">MYTVSFQEFDFKQPSLPCFLLFLVLLPLSSAAQSYSNITLGSSLVAQDDEYSAWASSPSSGDFAFGFQKVGNDGFLLAIWFDKMPEKTIVWSANRNHLVQRGSKAELTTDGRLVLWDQRGRQIWAAVSANPGASHATMLDTGNLVLASQDSSILWQSFDNPTDTVLPTQAMNLDTQIIARYTETNYSNGRFKFILQRDGNLLLYTTDFPFTDKVAAYWSTQDSIGSGFQVIFNQSGYIYLAARNGTLLDTVFPALSSSPAQDFYLRATVDYDGVLRQYAYPKTSVATSGGSGAKAWTTLSFQPSNICQRIGGGYGGGACGYNSYCMLSEDKQRPICQCIPGYSFIDKNDIRKGCRPNFGFCDEASQKTDLFEFETMESADWFDSSYEDFEGVTEDWCRQACLSDCFCAVATFKDGECKKRRIPLSNGIVDPDVGGKALVKVRKGNANDESRSTLIRVGSVLLGGSTFLNLLLFLLTLMMFSRLKRKEASVAIHPQKLTPLPAIYLPSFTYSELEKATNGFEEQLGSGAFGTVYKGDLPSEPRKSVAVKKLHKTERNGEQEFQAEVTAIGRTNHKNLVQLLGFCNEGQNRLLVHEYMRNGSLAKFLFQNPRPSWYERIKIVFGTAEGLCYLHEECSSCTIHCDIKPENILLDDSFTARISDFGLAKLLKKDETRTTTAIRGTKGYVAPEWFRNMAITVKVDVYSFGILLLEAICCRKNLEQDAEEEDRMILAEWAYDCYVGETLHLLVEKDEEAMRDMKMVKKFVMIAIWCIQEDPSLRPTMKKVTQMMEGAAAVPVPPNPNSVEFAL</sequence>
<evidence type="ECO:0000256" key="16">
    <source>
        <dbReference type="ARBA" id="ARBA00048679"/>
    </source>
</evidence>
<keyword evidence="12" id="KW-1015">Disulfide bond</keyword>
<keyword evidence="3" id="KW-0245">EGF-like domain</keyword>
<dbReference type="InterPro" id="IPR001480">
    <property type="entry name" value="Bulb-type_lectin_dom"/>
</dbReference>